<reference evidence="3" key="1">
    <citation type="journal article" date="2021" name="PeerJ">
        <title>Extensive microbial diversity within the chicken gut microbiome revealed by metagenomics and culture.</title>
        <authorList>
            <person name="Gilroy R."/>
            <person name="Ravi A."/>
            <person name="Getino M."/>
            <person name="Pursley I."/>
            <person name="Horton D.L."/>
            <person name="Alikhan N.F."/>
            <person name="Baker D."/>
            <person name="Gharbi K."/>
            <person name="Hall N."/>
            <person name="Watson M."/>
            <person name="Adriaenssens E.M."/>
            <person name="Foster-Nyarko E."/>
            <person name="Jarju S."/>
            <person name="Secka A."/>
            <person name="Antonio M."/>
            <person name="Oren A."/>
            <person name="Chaudhuri R.R."/>
            <person name="La Ragione R."/>
            <person name="Hildebrand F."/>
            <person name="Pallen M.J."/>
        </authorList>
    </citation>
    <scope>NUCLEOTIDE SEQUENCE</scope>
    <source>
        <strain evidence="3">CHK183-1962</strain>
    </source>
</reference>
<evidence type="ECO:0008006" key="5">
    <source>
        <dbReference type="Google" id="ProtNLM"/>
    </source>
</evidence>
<feature type="compositionally biased region" description="Polar residues" evidence="1">
    <location>
        <begin position="1"/>
        <end position="13"/>
    </location>
</feature>
<evidence type="ECO:0000313" key="3">
    <source>
        <dbReference type="EMBL" id="HIX76318.1"/>
    </source>
</evidence>
<feature type="region of interest" description="Disordered" evidence="1">
    <location>
        <begin position="1"/>
        <end position="24"/>
    </location>
</feature>
<comment type="caution">
    <text evidence="3">The sequence shown here is derived from an EMBL/GenBank/DDBJ whole genome shotgun (WGS) entry which is preliminary data.</text>
</comment>
<proteinExistence type="predicted"/>
<gene>
    <name evidence="3" type="ORF">H9734_01780</name>
</gene>
<feature type="transmembrane region" description="Helical" evidence="2">
    <location>
        <begin position="259"/>
        <end position="291"/>
    </location>
</feature>
<feature type="transmembrane region" description="Helical" evidence="2">
    <location>
        <begin position="501"/>
        <end position="524"/>
    </location>
</feature>
<name>A0A9D2BHJ9_9FIRM</name>
<evidence type="ECO:0000256" key="2">
    <source>
        <dbReference type="SAM" id="Phobius"/>
    </source>
</evidence>
<feature type="transmembrane region" description="Helical" evidence="2">
    <location>
        <begin position="235"/>
        <end position="253"/>
    </location>
</feature>
<evidence type="ECO:0000256" key="1">
    <source>
        <dbReference type="SAM" id="MobiDB-lite"/>
    </source>
</evidence>
<feature type="transmembrane region" description="Helical" evidence="2">
    <location>
        <begin position="34"/>
        <end position="56"/>
    </location>
</feature>
<feature type="transmembrane region" description="Helical" evidence="2">
    <location>
        <begin position="76"/>
        <end position="93"/>
    </location>
</feature>
<dbReference type="AlphaFoldDB" id="A0A9D2BHJ9"/>
<dbReference type="EMBL" id="DXEK01000025">
    <property type="protein sequence ID" value="HIX76318.1"/>
    <property type="molecule type" value="Genomic_DNA"/>
</dbReference>
<sequence>MMQGQKVTHQSIGETGDEELEKGNMKRKKMNEKIADWMGQVVRWLSFVCLARVLLLNLFYTSSVGDQEMVSITGSSWQWIPAAAALLVLLVFWCRVADRIPEKKLFAGLTVFYVIAGCYFIFNITPTIRDDAKSVYDAAAAMADGDFSSLDAGNYLYVYPYQIGIVTYDRIVRLLGESVKFLEALNLAQIIGINYFSYRLADLFFGGNRKINHLTILLSFAFLPQLFFLMFKYGLIPGFFFMIGCFYFLMRWLRDQRPLFAAVSVAFGAVAACIKMNYLIGIIAVAAIVIVEAVRRKRWRYGILAAVYLLASVGAGKGLQLACELESGIKMPQGMNTFFWVVMGTDIDNEVRGPGWYNSIGWKVMGEHDFDIEESNQEASRLMDENIRKILADPGKAASFFERKTISLWCDPIYQSLWSGLSKYEVDSGSVQKDFLRSLYYNEAPEQACEVFLKGLLVILTAGAVIFLLLHWKQYPGLMYAPLYFLGGFLFHSFWEAKSQYVYTYIFILIPLCAFEMYCLSEWFRQFVAVRRKRCRAAAKVRRKKGAADDKRKNTL</sequence>
<organism evidence="3 4">
    <name type="scientific">Candidatus Fusicatenibacter merdavium</name>
    <dbReference type="NCBI Taxonomy" id="2838600"/>
    <lineage>
        <taxon>Bacteria</taxon>
        <taxon>Bacillati</taxon>
        <taxon>Bacillota</taxon>
        <taxon>Clostridia</taxon>
        <taxon>Lachnospirales</taxon>
        <taxon>Lachnospiraceae</taxon>
        <taxon>Fusicatenibacter</taxon>
    </lineage>
</organism>
<dbReference type="Proteomes" id="UP000886890">
    <property type="component" value="Unassembled WGS sequence"/>
</dbReference>
<evidence type="ECO:0000313" key="4">
    <source>
        <dbReference type="Proteomes" id="UP000886890"/>
    </source>
</evidence>
<accession>A0A9D2BHJ9</accession>
<feature type="transmembrane region" description="Helical" evidence="2">
    <location>
        <begin position="451"/>
        <end position="470"/>
    </location>
</feature>
<reference evidence="3" key="2">
    <citation type="submission" date="2021-04" db="EMBL/GenBank/DDBJ databases">
        <authorList>
            <person name="Gilroy R."/>
        </authorList>
    </citation>
    <scope>NUCLEOTIDE SEQUENCE</scope>
    <source>
        <strain evidence="3">CHK183-1962</strain>
    </source>
</reference>
<feature type="transmembrane region" description="Helical" evidence="2">
    <location>
        <begin position="105"/>
        <end position="122"/>
    </location>
</feature>
<protein>
    <recommendedName>
        <fullName evidence="5">Glycosyltransferase RgtA/B/C/D-like domain-containing protein</fullName>
    </recommendedName>
</protein>
<keyword evidence="2" id="KW-1133">Transmembrane helix</keyword>
<keyword evidence="2" id="KW-0472">Membrane</keyword>
<keyword evidence="2" id="KW-0812">Transmembrane</keyword>